<evidence type="ECO:0000256" key="1">
    <source>
        <dbReference type="ARBA" id="ARBA00022679"/>
    </source>
</evidence>
<dbReference type="GO" id="GO:0016787">
    <property type="term" value="F:hydrolase activity"/>
    <property type="evidence" value="ECO:0007669"/>
    <property type="project" value="UniProtKB-KW"/>
</dbReference>
<evidence type="ECO:0000259" key="7">
    <source>
        <dbReference type="Pfam" id="PF17917"/>
    </source>
</evidence>
<evidence type="ECO:0000256" key="5">
    <source>
        <dbReference type="ARBA" id="ARBA00022801"/>
    </source>
</evidence>
<evidence type="ECO:0000256" key="2">
    <source>
        <dbReference type="ARBA" id="ARBA00022695"/>
    </source>
</evidence>
<dbReference type="GO" id="GO:0004519">
    <property type="term" value="F:endonuclease activity"/>
    <property type="evidence" value="ECO:0007669"/>
    <property type="project" value="UniProtKB-KW"/>
</dbReference>
<reference evidence="8" key="1">
    <citation type="journal article" date="2019" name="Sci. Rep.">
        <title>Draft genome of Tanacetum cinerariifolium, the natural source of mosquito coil.</title>
        <authorList>
            <person name="Yamashiro T."/>
            <person name="Shiraishi A."/>
            <person name="Satake H."/>
            <person name="Nakayama K."/>
        </authorList>
    </citation>
    <scope>NUCLEOTIDE SEQUENCE</scope>
</reference>
<feature type="domain" description="Reverse transcriptase RNase H-like" evidence="7">
    <location>
        <begin position="202"/>
        <end position="272"/>
    </location>
</feature>
<evidence type="ECO:0000256" key="6">
    <source>
        <dbReference type="ARBA" id="ARBA00022918"/>
    </source>
</evidence>
<gene>
    <name evidence="8" type="ORF">Tci_581532</name>
</gene>
<keyword evidence="5" id="KW-0378">Hydrolase</keyword>
<keyword evidence="3" id="KW-0540">Nuclease</keyword>
<keyword evidence="2" id="KW-0548">Nucleotidyltransferase</keyword>
<dbReference type="PANTHER" id="PTHR34072:SF44">
    <property type="entry name" value="RNA-DIRECTED DNA POLYMERASE"/>
    <property type="match status" value="1"/>
</dbReference>
<sequence>MKVLQINQQVKAVTHNYETWVVIILTMIVHPPLAKPRTYMLQDPIKVVILTNLKRNTASSSGSGTLPSNTITNLKEDLKGITTRSRNAYQGPTILTTSSPSKVVERETEEYSFSDVIASGNPTPYYDPIVSTSSPTLTPFEDNDFLLDKVDAFLALEDDPTLPKVDHSYYHMERDILLLKAFLNDDPSLPPPTQGMCGPGERHEKHFRPIHYASKTMTEAESHYTTTEKEMLAVVYAFGKFWSYLILNKSIVYTDHSALKYLFDKKDSKARLLWNFVVKGMSYQQKNGFFKDAKHYFWDDPFLFKVCADQVIRRCVHDQEAVDILKACHNGPTGGHHSPNFTAKKVLTPVSIGSQSIVMPMTWSNLMTLVKVREKSRNVMKCL</sequence>
<name>A0A699J3V8_TANCI</name>
<proteinExistence type="predicted"/>
<protein>
    <submittedName>
        <fullName evidence="8">DNA-directed DNA polymerase</fullName>
    </submittedName>
</protein>
<dbReference type="Pfam" id="PF17917">
    <property type="entry name" value="RT_RNaseH"/>
    <property type="match status" value="1"/>
</dbReference>
<evidence type="ECO:0000313" key="8">
    <source>
        <dbReference type="EMBL" id="GFA09560.1"/>
    </source>
</evidence>
<dbReference type="PANTHER" id="PTHR34072">
    <property type="entry name" value="ENZYMATIC POLYPROTEIN-RELATED"/>
    <property type="match status" value="1"/>
</dbReference>
<keyword evidence="4" id="KW-0255">Endonuclease</keyword>
<dbReference type="EMBL" id="BKCJ010368217">
    <property type="protein sequence ID" value="GFA09560.1"/>
    <property type="molecule type" value="Genomic_DNA"/>
</dbReference>
<feature type="non-terminal residue" evidence="8">
    <location>
        <position position="383"/>
    </location>
</feature>
<comment type="caution">
    <text evidence="8">The sequence shown here is derived from an EMBL/GenBank/DDBJ whole genome shotgun (WGS) entry which is preliminary data.</text>
</comment>
<accession>A0A699J3V8</accession>
<evidence type="ECO:0000256" key="3">
    <source>
        <dbReference type="ARBA" id="ARBA00022722"/>
    </source>
</evidence>
<dbReference type="GO" id="GO:0003887">
    <property type="term" value="F:DNA-directed DNA polymerase activity"/>
    <property type="evidence" value="ECO:0007669"/>
    <property type="project" value="UniProtKB-KW"/>
</dbReference>
<dbReference type="InterPro" id="IPR043502">
    <property type="entry name" value="DNA/RNA_pol_sf"/>
</dbReference>
<dbReference type="AlphaFoldDB" id="A0A699J3V8"/>
<evidence type="ECO:0000256" key="4">
    <source>
        <dbReference type="ARBA" id="ARBA00022759"/>
    </source>
</evidence>
<dbReference type="InterPro" id="IPR041373">
    <property type="entry name" value="RT_RNaseH"/>
</dbReference>
<keyword evidence="6" id="KW-0695">RNA-directed DNA polymerase</keyword>
<organism evidence="8">
    <name type="scientific">Tanacetum cinerariifolium</name>
    <name type="common">Dalmatian daisy</name>
    <name type="synonym">Chrysanthemum cinerariifolium</name>
    <dbReference type="NCBI Taxonomy" id="118510"/>
    <lineage>
        <taxon>Eukaryota</taxon>
        <taxon>Viridiplantae</taxon>
        <taxon>Streptophyta</taxon>
        <taxon>Embryophyta</taxon>
        <taxon>Tracheophyta</taxon>
        <taxon>Spermatophyta</taxon>
        <taxon>Magnoliopsida</taxon>
        <taxon>eudicotyledons</taxon>
        <taxon>Gunneridae</taxon>
        <taxon>Pentapetalae</taxon>
        <taxon>asterids</taxon>
        <taxon>campanulids</taxon>
        <taxon>Asterales</taxon>
        <taxon>Asteraceae</taxon>
        <taxon>Asteroideae</taxon>
        <taxon>Anthemideae</taxon>
        <taxon>Anthemidinae</taxon>
        <taxon>Tanacetum</taxon>
    </lineage>
</organism>
<keyword evidence="8" id="KW-0239">DNA-directed DNA polymerase</keyword>
<dbReference type="GO" id="GO:0003964">
    <property type="term" value="F:RNA-directed DNA polymerase activity"/>
    <property type="evidence" value="ECO:0007669"/>
    <property type="project" value="UniProtKB-KW"/>
</dbReference>
<keyword evidence="1" id="KW-0808">Transferase</keyword>
<dbReference type="SUPFAM" id="SSF56672">
    <property type="entry name" value="DNA/RNA polymerases"/>
    <property type="match status" value="1"/>
</dbReference>